<protein>
    <submittedName>
        <fullName evidence="1">Uncharacterized protein</fullName>
    </submittedName>
</protein>
<sequence length="592" mass="65322">MASYQFGTAGAPSISQLPGVLMSFQASEWFSSSQDFKTGVLSAASQMAPGRRVEVLIDSSNQDRVVLGVVADILSNNHHLHLEARLCMGQPMLGLVPNQPNFGYHTPSLGSFPMSTPMAQSPYTAQAPVVMPSTIMRHDSPMTPRFVQRGISASHEDTFDARHSSVSSSASNTSGSLRSYSDLPIPNGNATAATRGNQNGGIVTTSRPKGRGPPGYSPSSSIATILGDQWKRIPQIQQEFFYNKAREEKTLHRKTYPWYKYLARKTDVKKPKISDLNLPGYLKMEDLIVEYHEFLRTNRLNIIYPVPENHPEGLHQYNVPTLYGSILYEAGRKRKAQKTLQNESPSIAQRSPEISAPIIDEQTSSSEQSPPSEQPFNEETFNEFSADEQSVVDYEPVINEQLFRREQQGQPVFNQETRVNEQSVVLEQSITNEQPAKDIATSDTKTSDIESSDTESSDTGTSNIETSNIETGNIETNNNNNLLSFWDQFRGQQQQPRDASTGSSTDGLAPIVESELASADHQPAVERQPLAESQPSYPDGNDGSNQFEPSWNQPLDEQSYGDFLFDGPSMSEDGLANLNPGVLFGEDPTSQQ</sequence>
<proteinExistence type="predicted"/>
<keyword evidence="2" id="KW-1185">Reference proteome</keyword>
<comment type="caution">
    <text evidence="1">The sequence shown here is derived from an EMBL/GenBank/DDBJ whole genome shotgun (WGS) entry which is preliminary data.</text>
</comment>
<reference evidence="1 2" key="1">
    <citation type="journal article" date="2022" name="New Phytol.">
        <title>Ecological generalism drives hyperdiversity of secondary metabolite gene clusters in xylarialean endophytes.</title>
        <authorList>
            <person name="Franco M.E.E."/>
            <person name="Wisecaver J.H."/>
            <person name="Arnold A.E."/>
            <person name="Ju Y.M."/>
            <person name="Slot J.C."/>
            <person name="Ahrendt S."/>
            <person name="Moore L.P."/>
            <person name="Eastman K.E."/>
            <person name="Scott K."/>
            <person name="Konkel Z."/>
            <person name="Mondo S.J."/>
            <person name="Kuo A."/>
            <person name="Hayes R.D."/>
            <person name="Haridas S."/>
            <person name="Andreopoulos B."/>
            <person name="Riley R."/>
            <person name="LaButti K."/>
            <person name="Pangilinan J."/>
            <person name="Lipzen A."/>
            <person name="Amirebrahimi M."/>
            <person name="Yan J."/>
            <person name="Adam C."/>
            <person name="Keymanesh K."/>
            <person name="Ng V."/>
            <person name="Louie K."/>
            <person name="Northen T."/>
            <person name="Drula E."/>
            <person name="Henrissat B."/>
            <person name="Hsieh H.M."/>
            <person name="Youens-Clark K."/>
            <person name="Lutzoni F."/>
            <person name="Miadlikowska J."/>
            <person name="Eastwood D.C."/>
            <person name="Hamelin R.C."/>
            <person name="Grigoriev I.V."/>
            <person name="U'Ren J.M."/>
        </authorList>
    </citation>
    <scope>NUCLEOTIDE SEQUENCE [LARGE SCALE GENOMIC DNA]</scope>
    <source>
        <strain evidence="1 2">CBS 119005</strain>
    </source>
</reference>
<organism evidence="1 2">
    <name type="scientific">Hypoxylon rubiginosum</name>
    <dbReference type="NCBI Taxonomy" id="110542"/>
    <lineage>
        <taxon>Eukaryota</taxon>
        <taxon>Fungi</taxon>
        <taxon>Dikarya</taxon>
        <taxon>Ascomycota</taxon>
        <taxon>Pezizomycotina</taxon>
        <taxon>Sordariomycetes</taxon>
        <taxon>Xylariomycetidae</taxon>
        <taxon>Xylariales</taxon>
        <taxon>Hypoxylaceae</taxon>
        <taxon>Hypoxylon</taxon>
    </lineage>
</organism>
<gene>
    <name evidence="1" type="ORF">F4820DRAFT_446879</name>
</gene>
<dbReference type="Proteomes" id="UP001497700">
    <property type="component" value="Unassembled WGS sequence"/>
</dbReference>
<evidence type="ECO:0000313" key="2">
    <source>
        <dbReference type="Proteomes" id="UP001497700"/>
    </source>
</evidence>
<evidence type="ECO:0000313" key="1">
    <source>
        <dbReference type="EMBL" id="KAI4866657.1"/>
    </source>
</evidence>
<accession>A0ACB9Z5S9</accession>
<dbReference type="EMBL" id="MU393456">
    <property type="protein sequence ID" value="KAI4866657.1"/>
    <property type="molecule type" value="Genomic_DNA"/>
</dbReference>
<name>A0ACB9Z5S9_9PEZI</name>